<name>A0ABD2ZQ39_9GENT</name>
<feature type="domain" description="DOG1" evidence="2">
    <location>
        <begin position="1"/>
        <end position="149"/>
    </location>
</feature>
<dbReference type="InterPro" id="IPR025422">
    <property type="entry name" value="TGA_domain"/>
</dbReference>
<proteinExistence type="predicted"/>
<dbReference type="EMBL" id="JBJUIK010000008">
    <property type="protein sequence ID" value="KAL3521224.1"/>
    <property type="molecule type" value="Genomic_DNA"/>
</dbReference>
<reference evidence="3 4" key="1">
    <citation type="submission" date="2024-11" db="EMBL/GenBank/DDBJ databases">
        <title>A near-complete genome assembly of Cinchona calisaya.</title>
        <authorList>
            <person name="Lian D.C."/>
            <person name="Zhao X.W."/>
            <person name="Wei L."/>
        </authorList>
    </citation>
    <scope>NUCLEOTIDE SEQUENCE [LARGE SCALE GENOMIC DNA]</scope>
    <source>
        <tissue evidence="3">Nenye</tissue>
    </source>
</reference>
<gene>
    <name evidence="3" type="ORF">ACH5RR_019373</name>
</gene>
<dbReference type="InterPro" id="IPR051886">
    <property type="entry name" value="Seed_Dev/Stress_Resp_Reg"/>
</dbReference>
<evidence type="ECO:0000313" key="3">
    <source>
        <dbReference type="EMBL" id="KAL3521224.1"/>
    </source>
</evidence>
<dbReference type="Proteomes" id="UP001630127">
    <property type="component" value="Unassembled WGS sequence"/>
</dbReference>
<comment type="caution">
    <text evidence="3">The sequence shown here is derived from an EMBL/GenBank/DDBJ whole genome shotgun (WGS) entry which is preliminary data.</text>
</comment>
<evidence type="ECO:0000259" key="2">
    <source>
        <dbReference type="PROSITE" id="PS51806"/>
    </source>
</evidence>
<feature type="coiled-coil region" evidence="1">
    <location>
        <begin position="32"/>
        <end position="59"/>
    </location>
</feature>
<evidence type="ECO:0000256" key="1">
    <source>
        <dbReference type="SAM" id="Coils"/>
    </source>
</evidence>
<protein>
    <recommendedName>
        <fullName evidence="2">DOG1 domain-containing protein</fullName>
    </recommendedName>
</protein>
<evidence type="ECO:0000313" key="4">
    <source>
        <dbReference type="Proteomes" id="UP001630127"/>
    </source>
</evidence>
<keyword evidence="4" id="KW-1185">Reference proteome</keyword>
<dbReference type="PANTHER" id="PTHR46354:SF13">
    <property type="entry name" value="PROTEIN DOG1-LIKE 4"/>
    <property type="match status" value="1"/>
</dbReference>
<accession>A0ABD2ZQ39</accession>
<dbReference type="PROSITE" id="PS51806">
    <property type="entry name" value="DOG1"/>
    <property type="match status" value="1"/>
</dbReference>
<keyword evidence="1" id="KW-0175">Coiled coil</keyword>
<sequence length="151" mass="17090">MFLVAGELSFSDFLSSRGLAFRLLSGSVFDLTEDQSRRIISLTTEIKEEEKELSNALERVQDSMAGPQMMALAARIGILQNGALPDMDSCIERFRISMEAIVECADYLRRKTFEKILEILGPSQAMRFLAATAQFQLTIRRYGLRRDSERA</sequence>
<dbReference type="AlphaFoldDB" id="A0ABD2ZQ39"/>
<organism evidence="3 4">
    <name type="scientific">Cinchona calisaya</name>
    <dbReference type="NCBI Taxonomy" id="153742"/>
    <lineage>
        <taxon>Eukaryota</taxon>
        <taxon>Viridiplantae</taxon>
        <taxon>Streptophyta</taxon>
        <taxon>Embryophyta</taxon>
        <taxon>Tracheophyta</taxon>
        <taxon>Spermatophyta</taxon>
        <taxon>Magnoliopsida</taxon>
        <taxon>eudicotyledons</taxon>
        <taxon>Gunneridae</taxon>
        <taxon>Pentapetalae</taxon>
        <taxon>asterids</taxon>
        <taxon>lamiids</taxon>
        <taxon>Gentianales</taxon>
        <taxon>Rubiaceae</taxon>
        <taxon>Cinchonoideae</taxon>
        <taxon>Cinchoneae</taxon>
        <taxon>Cinchona</taxon>
    </lineage>
</organism>
<dbReference type="PANTHER" id="PTHR46354">
    <property type="entry name" value="DOG1 DOMAIN-CONTAINING PROTEIN"/>
    <property type="match status" value="1"/>
</dbReference>